<protein>
    <submittedName>
        <fullName evidence="9">Prenyltransferase</fullName>
    </submittedName>
</protein>
<evidence type="ECO:0000256" key="5">
    <source>
        <dbReference type="ARBA" id="ARBA00022692"/>
    </source>
</evidence>
<dbReference type="PANTHER" id="PTHR13929:SF0">
    <property type="entry name" value="UBIA PRENYLTRANSFERASE DOMAIN-CONTAINING PROTEIN 1"/>
    <property type="match status" value="1"/>
</dbReference>
<evidence type="ECO:0000256" key="4">
    <source>
        <dbReference type="ARBA" id="ARBA00022679"/>
    </source>
</evidence>
<dbReference type="EMBL" id="JBHRSA010000041">
    <property type="protein sequence ID" value="MFC3040624.1"/>
    <property type="molecule type" value="Genomic_DNA"/>
</dbReference>
<evidence type="ECO:0000256" key="6">
    <source>
        <dbReference type="ARBA" id="ARBA00022989"/>
    </source>
</evidence>
<sequence length="312" mass="34312">MRVLKAEQSTDPFSHGRIYSCKLTWLQLARPITLSGTISPILAGTGLAALDGRLRYDLLFVLLVAAILVQTSANMFNDYFDFRNGQDKEKWQLEEAKASSRLPVHHQVPYIASSLIGVAMILGLWISSQAGWWIAVVGSIGIAAGIAYSAGRHSLAALGLGEVTAGLFLGMTVTLLSYSVQTQAINWTIMMIALLYAMLISTMILTNNLRDIQKDKGYRRTLAMRLGRRQAEGLLTVLLFSCYLLVLALVIVEAVPAGTLFVLLAIPIAIRLRWSFRESSTEAEEKMAMKWAGRHHWVFGLLFAAGILTGLL</sequence>
<proteinExistence type="predicted"/>
<feature type="transmembrane region" description="Helical" evidence="8">
    <location>
        <begin position="295"/>
        <end position="311"/>
    </location>
</feature>
<keyword evidence="7 8" id="KW-0472">Membrane</keyword>
<organism evidence="9 10">
    <name type="scientific">Virgibacillus xinjiangensis</name>
    <dbReference type="NCBI Taxonomy" id="393090"/>
    <lineage>
        <taxon>Bacteria</taxon>
        <taxon>Bacillati</taxon>
        <taxon>Bacillota</taxon>
        <taxon>Bacilli</taxon>
        <taxon>Bacillales</taxon>
        <taxon>Bacillaceae</taxon>
        <taxon>Virgibacillus</taxon>
    </lineage>
</organism>
<dbReference type="Pfam" id="PF01040">
    <property type="entry name" value="UbiA"/>
    <property type="match status" value="1"/>
</dbReference>
<feature type="transmembrane region" description="Helical" evidence="8">
    <location>
        <begin position="257"/>
        <end position="274"/>
    </location>
</feature>
<comment type="subcellular location">
    <subcellularLocation>
        <location evidence="1">Membrane</location>
        <topology evidence="1">Multi-pass membrane protein</topology>
    </subcellularLocation>
</comment>
<comment type="pathway">
    <text evidence="2">Quinol/quinone metabolism; menaquinone biosynthesis.</text>
</comment>
<gene>
    <name evidence="9" type="ORF">ACFOGI_10235</name>
</gene>
<evidence type="ECO:0000256" key="8">
    <source>
        <dbReference type="SAM" id="Phobius"/>
    </source>
</evidence>
<feature type="transmembrane region" description="Helical" evidence="8">
    <location>
        <begin position="184"/>
        <end position="209"/>
    </location>
</feature>
<name>A0ABV7CVY3_9BACI</name>
<keyword evidence="6 8" id="KW-1133">Transmembrane helix</keyword>
<dbReference type="InterPro" id="IPR000537">
    <property type="entry name" value="UbiA_prenyltransferase"/>
</dbReference>
<dbReference type="InterPro" id="IPR044878">
    <property type="entry name" value="UbiA_sf"/>
</dbReference>
<keyword evidence="5 8" id="KW-0812">Transmembrane</keyword>
<dbReference type="RefSeq" id="WP_390272028.1">
    <property type="nucleotide sequence ID" value="NZ_JBHRSA010000041.1"/>
</dbReference>
<feature type="transmembrane region" description="Helical" evidence="8">
    <location>
        <begin position="32"/>
        <end position="50"/>
    </location>
</feature>
<evidence type="ECO:0000313" key="10">
    <source>
        <dbReference type="Proteomes" id="UP001595279"/>
    </source>
</evidence>
<keyword evidence="10" id="KW-1185">Reference proteome</keyword>
<comment type="caution">
    <text evidence="9">The sequence shown here is derived from an EMBL/GenBank/DDBJ whole genome shotgun (WGS) entry which is preliminary data.</text>
</comment>
<dbReference type="InterPro" id="IPR026046">
    <property type="entry name" value="UBIAD1"/>
</dbReference>
<dbReference type="Gene3D" id="1.10.357.140">
    <property type="entry name" value="UbiA prenyltransferase"/>
    <property type="match status" value="1"/>
</dbReference>
<feature type="transmembrane region" description="Helical" evidence="8">
    <location>
        <begin position="132"/>
        <end position="150"/>
    </location>
</feature>
<evidence type="ECO:0000256" key="3">
    <source>
        <dbReference type="ARBA" id="ARBA00022428"/>
    </source>
</evidence>
<feature type="transmembrane region" description="Helical" evidence="8">
    <location>
        <begin position="108"/>
        <end position="126"/>
    </location>
</feature>
<feature type="transmembrane region" description="Helical" evidence="8">
    <location>
        <begin position="157"/>
        <end position="178"/>
    </location>
</feature>
<feature type="transmembrane region" description="Helical" evidence="8">
    <location>
        <begin position="56"/>
        <end position="76"/>
    </location>
</feature>
<keyword evidence="4" id="KW-0808">Transferase</keyword>
<evidence type="ECO:0000256" key="7">
    <source>
        <dbReference type="ARBA" id="ARBA00023136"/>
    </source>
</evidence>
<evidence type="ECO:0000256" key="1">
    <source>
        <dbReference type="ARBA" id="ARBA00004141"/>
    </source>
</evidence>
<dbReference type="CDD" id="cd13962">
    <property type="entry name" value="PT_UbiA_UBIAD1"/>
    <property type="match status" value="1"/>
</dbReference>
<feature type="transmembrane region" description="Helical" evidence="8">
    <location>
        <begin position="230"/>
        <end position="251"/>
    </location>
</feature>
<reference evidence="10" key="1">
    <citation type="journal article" date="2019" name="Int. J. Syst. Evol. Microbiol.">
        <title>The Global Catalogue of Microorganisms (GCM) 10K type strain sequencing project: providing services to taxonomists for standard genome sequencing and annotation.</title>
        <authorList>
            <consortium name="The Broad Institute Genomics Platform"/>
            <consortium name="The Broad Institute Genome Sequencing Center for Infectious Disease"/>
            <person name="Wu L."/>
            <person name="Ma J."/>
        </authorList>
    </citation>
    <scope>NUCLEOTIDE SEQUENCE [LARGE SCALE GENOMIC DNA]</scope>
    <source>
        <strain evidence="10">KCTC 13128</strain>
    </source>
</reference>
<keyword evidence="3" id="KW-0474">Menaquinone biosynthesis</keyword>
<evidence type="ECO:0000313" key="9">
    <source>
        <dbReference type="EMBL" id="MFC3040624.1"/>
    </source>
</evidence>
<dbReference type="PIRSF" id="PIRSF005355">
    <property type="entry name" value="UBIAD1"/>
    <property type="match status" value="1"/>
</dbReference>
<accession>A0ABV7CVY3</accession>
<dbReference type="PANTHER" id="PTHR13929">
    <property type="entry name" value="1,4-DIHYDROXY-2-NAPHTHOATE OCTAPRENYLTRANSFERASE"/>
    <property type="match status" value="1"/>
</dbReference>
<evidence type="ECO:0000256" key="2">
    <source>
        <dbReference type="ARBA" id="ARBA00004863"/>
    </source>
</evidence>
<dbReference type="Proteomes" id="UP001595279">
    <property type="component" value="Unassembled WGS sequence"/>
</dbReference>